<organism evidence="1">
    <name type="scientific">marine metagenome</name>
    <dbReference type="NCBI Taxonomy" id="408172"/>
    <lineage>
        <taxon>unclassified sequences</taxon>
        <taxon>metagenomes</taxon>
        <taxon>ecological metagenomes</taxon>
    </lineage>
</organism>
<gene>
    <name evidence="1" type="ORF">METZ01_LOCUS480649</name>
</gene>
<dbReference type="AlphaFoldDB" id="A0A383C831"/>
<accession>A0A383C831</accession>
<feature type="non-terminal residue" evidence="1">
    <location>
        <position position="1"/>
    </location>
</feature>
<evidence type="ECO:0000313" key="1">
    <source>
        <dbReference type="EMBL" id="SVE27795.1"/>
    </source>
</evidence>
<reference evidence="1" key="1">
    <citation type="submission" date="2018-05" db="EMBL/GenBank/DDBJ databases">
        <authorList>
            <person name="Lanie J.A."/>
            <person name="Ng W.-L."/>
            <person name="Kazmierczak K.M."/>
            <person name="Andrzejewski T.M."/>
            <person name="Davidsen T.M."/>
            <person name="Wayne K.J."/>
            <person name="Tettelin H."/>
            <person name="Glass J.I."/>
            <person name="Rusch D."/>
            <person name="Podicherti R."/>
            <person name="Tsui H.-C.T."/>
            <person name="Winkler M.E."/>
        </authorList>
    </citation>
    <scope>NUCLEOTIDE SEQUENCE</scope>
</reference>
<evidence type="ECO:0008006" key="2">
    <source>
        <dbReference type="Google" id="ProtNLM"/>
    </source>
</evidence>
<dbReference type="EMBL" id="UINC01206255">
    <property type="protein sequence ID" value="SVE27795.1"/>
    <property type="molecule type" value="Genomic_DNA"/>
</dbReference>
<proteinExistence type="predicted"/>
<protein>
    <recommendedName>
        <fullName evidence="2">Secretion system C-terminal sorting domain-containing protein</fullName>
    </recommendedName>
</protein>
<name>A0A383C831_9ZZZZ</name>
<sequence>NIPSGVYFIQMNVNGFMSTQKVMLIK</sequence>